<comment type="caution">
    <text evidence="3">The sequence shown here is derived from an EMBL/GenBank/DDBJ whole genome shotgun (WGS) entry which is preliminary data.</text>
</comment>
<evidence type="ECO:0000313" key="4">
    <source>
        <dbReference type="Proteomes" id="UP000033907"/>
    </source>
</evidence>
<proteinExistence type="predicted"/>
<dbReference type="Proteomes" id="UP000033907">
    <property type="component" value="Unassembled WGS sequence"/>
</dbReference>
<evidence type="ECO:0000259" key="2">
    <source>
        <dbReference type="Pfam" id="PF14478"/>
    </source>
</evidence>
<keyword evidence="1" id="KW-0812">Transmembrane</keyword>
<dbReference type="Gene3D" id="2.170.130.30">
    <property type="match status" value="1"/>
</dbReference>
<dbReference type="InterPro" id="IPR027954">
    <property type="entry name" value="Transcobalamin-like_C"/>
</dbReference>
<feature type="transmembrane region" description="Helical" evidence="1">
    <location>
        <begin position="52"/>
        <end position="74"/>
    </location>
</feature>
<accession>A0A0G1EMY3</accession>
<feature type="domain" description="Transcobalamin-like C-terminal" evidence="2">
    <location>
        <begin position="120"/>
        <end position="191"/>
    </location>
</feature>
<feature type="transmembrane region" description="Helical" evidence="1">
    <location>
        <begin position="80"/>
        <end position="98"/>
    </location>
</feature>
<keyword evidence="1" id="KW-0472">Membrane</keyword>
<dbReference type="EMBL" id="LCGH01000007">
    <property type="protein sequence ID" value="KKT11340.1"/>
    <property type="molecule type" value="Genomic_DNA"/>
</dbReference>
<reference evidence="3 4" key="1">
    <citation type="journal article" date="2015" name="Nature">
        <title>rRNA introns, odd ribosomes, and small enigmatic genomes across a large radiation of phyla.</title>
        <authorList>
            <person name="Brown C.T."/>
            <person name="Hug L.A."/>
            <person name="Thomas B.C."/>
            <person name="Sharon I."/>
            <person name="Castelle C.J."/>
            <person name="Singh A."/>
            <person name="Wilkins M.J."/>
            <person name="Williams K.H."/>
            <person name="Banfield J.F."/>
        </authorList>
    </citation>
    <scope>NUCLEOTIDE SEQUENCE [LARGE SCALE GENOMIC DNA]</scope>
</reference>
<name>A0A0G1EMY3_9BACT</name>
<evidence type="ECO:0000256" key="1">
    <source>
        <dbReference type="SAM" id="Phobius"/>
    </source>
</evidence>
<evidence type="ECO:0000313" key="3">
    <source>
        <dbReference type="EMBL" id="KKT11340.1"/>
    </source>
</evidence>
<gene>
    <name evidence="3" type="ORF">UV91_C0007G0040</name>
</gene>
<sequence length="194" mass="22082">MGKPVRFRYSAATVSPEHQQVEGTSPTINHFTCPVVSFALLLGLIPSRTKSFFALFLKAHGFCFGRIFFVSKFMSKNKKIILIVLIALVCGGIFFFNLRATSKTADVTYAYTNTFPGPLTVYDFMEEFRREGKINFTEKNYIGMGKFIEEINGVKGDSDHNWIYYVNGRQAQVGVSNYKLKPGDVVSWKYEENY</sequence>
<dbReference type="AlphaFoldDB" id="A0A0G1EMY3"/>
<keyword evidence="1" id="KW-1133">Transmembrane helix</keyword>
<protein>
    <recommendedName>
        <fullName evidence="2">Transcobalamin-like C-terminal domain-containing protein</fullName>
    </recommendedName>
</protein>
<organism evidence="3 4">
    <name type="scientific">Candidatus Nomurabacteria bacterium GW2011_GWF2_43_24</name>
    <dbReference type="NCBI Taxonomy" id="1618778"/>
    <lineage>
        <taxon>Bacteria</taxon>
        <taxon>Candidatus Nomuraibacteriota</taxon>
    </lineage>
</organism>
<dbReference type="Pfam" id="PF14478">
    <property type="entry name" value="DUF4430"/>
    <property type="match status" value="1"/>
</dbReference>